<accession>A0A840V9M3</accession>
<feature type="signal peptide" evidence="2">
    <location>
        <begin position="1"/>
        <end position="20"/>
    </location>
</feature>
<dbReference type="GO" id="GO:0015562">
    <property type="term" value="F:efflux transmembrane transporter activity"/>
    <property type="evidence" value="ECO:0007669"/>
    <property type="project" value="InterPro"/>
</dbReference>
<dbReference type="PANTHER" id="PTHR30203">
    <property type="entry name" value="OUTER MEMBRANE CATION EFFLUX PROTEIN"/>
    <property type="match status" value="1"/>
</dbReference>
<evidence type="ECO:0000256" key="1">
    <source>
        <dbReference type="ARBA" id="ARBA00007613"/>
    </source>
</evidence>
<dbReference type="InterPro" id="IPR003423">
    <property type="entry name" value="OMP_efflux"/>
</dbReference>
<dbReference type="Proteomes" id="UP000553706">
    <property type="component" value="Unassembled WGS sequence"/>
</dbReference>
<comment type="caution">
    <text evidence="4">The sequence shown here is derived from an EMBL/GenBank/DDBJ whole genome shotgun (WGS) entry which is preliminary data.</text>
</comment>
<evidence type="ECO:0000313" key="4">
    <source>
        <dbReference type="EMBL" id="MBB5372436.1"/>
    </source>
</evidence>
<keyword evidence="2" id="KW-0812">Transmembrane</keyword>
<feature type="chain" id="PRO_5033097982" evidence="2">
    <location>
        <begin position="21"/>
        <end position="491"/>
    </location>
</feature>
<keyword evidence="2" id="KW-0564">Palmitate</keyword>
<proteinExistence type="inferred from homology"/>
<comment type="subcellular location">
    <subcellularLocation>
        <location evidence="2">Cell membrane</location>
        <topology evidence="2">Lipid-anchor</topology>
    </subcellularLocation>
</comment>
<evidence type="ECO:0000256" key="3">
    <source>
        <dbReference type="SAM" id="Coils"/>
    </source>
</evidence>
<name>A0A840V9M3_9PROT</name>
<keyword evidence="2" id="KW-0472">Membrane</keyword>
<dbReference type="Pfam" id="PF02321">
    <property type="entry name" value="OEP"/>
    <property type="match status" value="2"/>
</dbReference>
<evidence type="ECO:0000313" key="5">
    <source>
        <dbReference type="Proteomes" id="UP000553706"/>
    </source>
</evidence>
<keyword evidence="2" id="KW-0732">Signal</keyword>
<dbReference type="RefSeq" id="WP_343062195.1">
    <property type="nucleotide sequence ID" value="NZ_JACHFJ010000002.1"/>
</dbReference>
<dbReference type="InterPro" id="IPR010131">
    <property type="entry name" value="MdtP/NodT-like"/>
</dbReference>
<dbReference type="EMBL" id="JACHFJ010000002">
    <property type="protein sequence ID" value="MBB5372436.1"/>
    <property type="molecule type" value="Genomic_DNA"/>
</dbReference>
<dbReference type="NCBIfam" id="TIGR01845">
    <property type="entry name" value="outer_NodT"/>
    <property type="match status" value="1"/>
</dbReference>
<evidence type="ECO:0000256" key="2">
    <source>
        <dbReference type="RuleBase" id="RU362097"/>
    </source>
</evidence>
<keyword evidence="2 4" id="KW-0449">Lipoprotein</keyword>
<keyword evidence="5" id="KW-1185">Reference proteome</keyword>
<dbReference type="SUPFAM" id="SSF56954">
    <property type="entry name" value="Outer membrane efflux proteins (OEP)"/>
    <property type="match status" value="1"/>
</dbReference>
<protein>
    <submittedName>
        <fullName evidence="4">NodT family efflux transporter outer membrane factor (OMF) lipoprotein</fullName>
    </submittedName>
</protein>
<dbReference type="PANTHER" id="PTHR30203:SF25">
    <property type="entry name" value="OUTER MEMBRANE PROTEIN-RELATED"/>
    <property type="match status" value="1"/>
</dbReference>
<dbReference type="AlphaFoldDB" id="A0A840V9M3"/>
<comment type="similarity">
    <text evidence="1 2">Belongs to the outer membrane factor (OMF) (TC 1.B.17) family.</text>
</comment>
<keyword evidence="2" id="KW-1134">Transmembrane beta strand</keyword>
<dbReference type="Gene3D" id="1.20.1600.10">
    <property type="entry name" value="Outer membrane efflux proteins (OEP)"/>
    <property type="match status" value="1"/>
</dbReference>
<dbReference type="PROSITE" id="PS51257">
    <property type="entry name" value="PROKAR_LIPOPROTEIN"/>
    <property type="match status" value="1"/>
</dbReference>
<gene>
    <name evidence="4" type="ORF">HNP71_000674</name>
</gene>
<reference evidence="4 5" key="1">
    <citation type="submission" date="2020-08" db="EMBL/GenBank/DDBJ databases">
        <title>Genomic Encyclopedia of Type Strains, Phase IV (KMG-IV): sequencing the most valuable type-strain genomes for metagenomic binning, comparative biology and taxonomic classification.</title>
        <authorList>
            <person name="Goeker M."/>
        </authorList>
    </citation>
    <scope>NUCLEOTIDE SEQUENCE [LARGE SCALE GENOMIC DNA]</scope>
    <source>
        <strain evidence="4 5">DSM 27026</strain>
    </source>
</reference>
<dbReference type="GO" id="GO:0005886">
    <property type="term" value="C:plasma membrane"/>
    <property type="evidence" value="ECO:0007669"/>
    <property type="project" value="UniProtKB-SubCell"/>
</dbReference>
<feature type="coiled-coil region" evidence="3">
    <location>
        <begin position="399"/>
        <end position="433"/>
    </location>
</feature>
<organism evidence="4 5">
    <name type="scientific">Acidocella aromatica</name>
    <dbReference type="NCBI Taxonomy" id="1303579"/>
    <lineage>
        <taxon>Bacteria</taxon>
        <taxon>Pseudomonadati</taxon>
        <taxon>Pseudomonadota</taxon>
        <taxon>Alphaproteobacteria</taxon>
        <taxon>Acetobacterales</taxon>
        <taxon>Acidocellaceae</taxon>
        <taxon>Acidocella</taxon>
    </lineage>
</organism>
<keyword evidence="3" id="KW-0175">Coiled coil</keyword>
<dbReference type="Gene3D" id="2.20.200.10">
    <property type="entry name" value="Outer membrane efflux proteins (OEP)"/>
    <property type="match status" value="1"/>
</dbReference>
<sequence length="491" mass="52829">MSSAASRRLQLLGTVSLSLALSGCMVGPNFQAPHASVPGAYTHEGPYADHPYVSGDAVDPQWWKSFDDPTLTQLEASAVNQNLDLKIADERLLEAESQAKIQGATLYPSLNGAASYSRNKVSKYSPMGLFSTNFPQVIQPYDLYQYGLQAQYDLDLFGMNRRAVETAIAQARASEEARRGALLNVQAQVASNYIQLRETEAVLGITQKNLDTANKLVSLTVERQQAGLTTDLDVADAKAAQASIAAQIPTLIAQRDALIGQIGLLLGQTPDGLPAELVTTQPIPLTPPVVPVGLPSSLLERRPDVREAVQNLHAATAEIGVAKAQFFPDVTLSGAASLQAMQFKDLGEWKALTYGFGPNISLPLFEGGRLKGQLALRKAQEREAAVGFAKTVLVAFTQVNTALTNYEQEHATLDELNEDVKQAQIALNLAEDQYTQGLTDYLFVLNAQQALLAAQVSQAQSTARLGTDLVTLYQALGGGWEGQYPDTSKKS</sequence>